<feature type="region of interest" description="Disordered" evidence="10">
    <location>
        <begin position="540"/>
        <end position="615"/>
    </location>
</feature>
<dbReference type="EMBL" id="OU963864">
    <property type="protein sequence ID" value="CAH0386366.1"/>
    <property type="molecule type" value="Genomic_DNA"/>
</dbReference>
<dbReference type="AlphaFoldDB" id="A0A9P0A8D6"/>
<comment type="subcellular location">
    <subcellularLocation>
        <location evidence="1 9">Golgi apparatus membrane</location>
        <topology evidence="1 9">Peripheral membrane protein</topology>
    </subcellularLocation>
</comment>
<evidence type="ECO:0000256" key="5">
    <source>
        <dbReference type="ARBA" id="ARBA00022927"/>
    </source>
</evidence>
<dbReference type="GO" id="GO:0000139">
    <property type="term" value="C:Golgi membrane"/>
    <property type="evidence" value="ECO:0007669"/>
    <property type="project" value="UniProtKB-SubCell"/>
</dbReference>
<keyword evidence="12" id="KW-1185">Reference proteome</keyword>
<keyword evidence="6 9" id="KW-0333">Golgi apparatus</keyword>
<proteinExistence type="inferred from homology"/>
<evidence type="ECO:0000256" key="10">
    <source>
        <dbReference type="SAM" id="MobiDB-lite"/>
    </source>
</evidence>
<dbReference type="GO" id="GO:0006891">
    <property type="term" value="P:intra-Golgi vesicle-mediated transport"/>
    <property type="evidence" value="ECO:0007669"/>
    <property type="project" value="TreeGrafter"/>
</dbReference>
<dbReference type="PIRSF" id="PIRSF015415">
    <property type="entry name" value="COG8"/>
    <property type="match status" value="1"/>
</dbReference>
<dbReference type="Pfam" id="PF04124">
    <property type="entry name" value="Dor1"/>
    <property type="match status" value="1"/>
</dbReference>
<comment type="similarity">
    <text evidence="2 9">Belongs to the COG8 family.</text>
</comment>
<name>A0A9P0A8D6_BEMTA</name>
<dbReference type="InterPro" id="IPR007255">
    <property type="entry name" value="COG8"/>
</dbReference>
<feature type="compositionally biased region" description="Polar residues" evidence="10">
    <location>
        <begin position="540"/>
        <end position="590"/>
    </location>
</feature>
<evidence type="ECO:0000256" key="3">
    <source>
        <dbReference type="ARBA" id="ARBA00020983"/>
    </source>
</evidence>
<evidence type="ECO:0000256" key="7">
    <source>
        <dbReference type="ARBA" id="ARBA00023136"/>
    </source>
</evidence>
<evidence type="ECO:0000256" key="4">
    <source>
        <dbReference type="ARBA" id="ARBA00022448"/>
    </source>
</evidence>
<dbReference type="PANTHER" id="PTHR21311">
    <property type="entry name" value="CONSERVED OLIGOMERIC GOLGI COMPLEX COMPONENT 8"/>
    <property type="match status" value="1"/>
</dbReference>
<evidence type="ECO:0000256" key="8">
    <source>
        <dbReference type="ARBA" id="ARBA00031347"/>
    </source>
</evidence>
<gene>
    <name evidence="11" type="ORF">BEMITA_LOCUS5493</name>
</gene>
<reference evidence="11" key="1">
    <citation type="submission" date="2021-12" db="EMBL/GenBank/DDBJ databases">
        <authorList>
            <person name="King R."/>
        </authorList>
    </citation>
    <scope>NUCLEOTIDE SEQUENCE</scope>
</reference>
<sequence>MDVELENVVKLIFPDGVPEELEDNPQLVGYLNKLGTYNVEQLSKEQDHLSEEKTVILNQTKDLASTNYKTFIKTAECSREIFQQFGKTEERLKSLIKDLPEFSSSCQEFNEKSNGIKSRRRLNTLLLTLNAQLLQILEIPQLLHHCIHNNLYEEALQLAAYVRKLGNRHSNIPIIAGLVEDVEKLWWSLMDQLVANLRTDIQLPRCLQVIGFLRRMDIFTESELKLKFLQARDTWLQSLLSTIPTNDASHHLSKTIELSRIHLFNILTQFRAVFSYDDTSAKRFSVFESGLFYSWINLKIQIFLDTLEEDLKLCPFSSLDSLLGQCMYFGLSFSRVGADFRALAAPIFLKKINDHIEKNMEKTDAVLASEMDTFALPKAVYSGIKSNTNLELSSGQEHPPSKLLDFHPLANYCNNLLNMFNELRLCAPLNVAQNVTQLMQSSLRKASSHIKSFYRQEQQALTSNEREMLTRLCQCYSYEFVPFIQRCIHAIFPPHQIAKHLGISQTQLHRMNLTYLDESNILDPINHLLPVTLVQSPASQSTTSLKSDLTPESITGPSSQVQPSSPNDTPFSPTASTHVELSTPVLNESAAQRYGNVPDSQLSTSSQSALNPDLS</sequence>
<evidence type="ECO:0000256" key="6">
    <source>
        <dbReference type="ARBA" id="ARBA00023034"/>
    </source>
</evidence>
<organism evidence="11 12">
    <name type="scientific">Bemisia tabaci</name>
    <name type="common">Sweetpotato whitefly</name>
    <name type="synonym">Aleurodes tabaci</name>
    <dbReference type="NCBI Taxonomy" id="7038"/>
    <lineage>
        <taxon>Eukaryota</taxon>
        <taxon>Metazoa</taxon>
        <taxon>Ecdysozoa</taxon>
        <taxon>Arthropoda</taxon>
        <taxon>Hexapoda</taxon>
        <taxon>Insecta</taxon>
        <taxon>Pterygota</taxon>
        <taxon>Neoptera</taxon>
        <taxon>Paraneoptera</taxon>
        <taxon>Hemiptera</taxon>
        <taxon>Sternorrhyncha</taxon>
        <taxon>Aleyrodoidea</taxon>
        <taxon>Aleyrodidae</taxon>
        <taxon>Aleyrodinae</taxon>
        <taxon>Bemisia</taxon>
    </lineage>
</organism>
<comment type="subunit">
    <text evidence="9">Component of the conserved oligomeric Golgi complex which is composed of eight different subunits and is required for normal Golgi morphology and localization.</text>
</comment>
<keyword evidence="7 9" id="KW-0472">Membrane</keyword>
<dbReference type="GO" id="GO:0017119">
    <property type="term" value="C:Golgi transport complex"/>
    <property type="evidence" value="ECO:0007669"/>
    <property type="project" value="UniProtKB-UniRule"/>
</dbReference>
<dbReference type="GO" id="GO:0015031">
    <property type="term" value="P:protein transport"/>
    <property type="evidence" value="ECO:0007669"/>
    <property type="project" value="UniProtKB-UniRule"/>
</dbReference>
<dbReference type="KEGG" id="btab:109044235"/>
<dbReference type="PANTHER" id="PTHR21311:SF0">
    <property type="entry name" value="CONSERVED OLIGOMERIC GOLGI COMPLEX SUBUNIT 8"/>
    <property type="match status" value="1"/>
</dbReference>
<keyword evidence="4 9" id="KW-0813">Transport</keyword>
<feature type="compositionally biased region" description="Polar residues" evidence="10">
    <location>
        <begin position="598"/>
        <end position="615"/>
    </location>
</feature>
<evidence type="ECO:0000256" key="1">
    <source>
        <dbReference type="ARBA" id="ARBA00004395"/>
    </source>
</evidence>
<dbReference type="SUPFAM" id="SSF74788">
    <property type="entry name" value="Cullin repeat-like"/>
    <property type="match status" value="1"/>
</dbReference>
<dbReference type="InterPro" id="IPR016159">
    <property type="entry name" value="Cullin_repeat-like_dom_sf"/>
</dbReference>
<evidence type="ECO:0000256" key="2">
    <source>
        <dbReference type="ARBA" id="ARBA00006419"/>
    </source>
</evidence>
<protein>
    <recommendedName>
        <fullName evidence="3 9">Conserved oligomeric Golgi complex subunit 8</fullName>
        <shortName evidence="9">COG complex subunit 8</shortName>
    </recommendedName>
    <alternativeName>
        <fullName evidence="8 9">Component of oligomeric Golgi complex 8</fullName>
    </alternativeName>
</protein>
<evidence type="ECO:0000256" key="9">
    <source>
        <dbReference type="PIRNR" id="PIRNR015415"/>
    </source>
</evidence>
<evidence type="ECO:0000313" key="11">
    <source>
        <dbReference type="EMBL" id="CAH0386366.1"/>
    </source>
</evidence>
<accession>A0A9P0A8D6</accession>
<evidence type="ECO:0000313" key="12">
    <source>
        <dbReference type="Proteomes" id="UP001152759"/>
    </source>
</evidence>
<keyword evidence="5 9" id="KW-0653">Protein transport</keyword>
<dbReference type="Proteomes" id="UP001152759">
    <property type="component" value="Chromosome 3"/>
</dbReference>
<dbReference type="InterPro" id="IPR016632">
    <property type="entry name" value="COG8_Metazoal_Plant"/>
</dbReference>